<sequence>MLARYDISCDKEEAGTIRLGQLRGQQPATRAEYKEAVEARSSSMDYIEYNVSQIARRFGLDGTRKHRSGAGGYESEAGFRA</sequence>
<organism evidence="2 3">
    <name type="scientific">Alistipes communis</name>
    <dbReference type="NCBI Taxonomy" id="2585118"/>
    <lineage>
        <taxon>Bacteria</taxon>
        <taxon>Pseudomonadati</taxon>
        <taxon>Bacteroidota</taxon>
        <taxon>Bacteroidia</taxon>
        <taxon>Bacteroidales</taxon>
        <taxon>Rikenellaceae</taxon>
        <taxon>Alistipes</taxon>
    </lineage>
</organism>
<protein>
    <submittedName>
        <fullName evidence="2">Uncharacterized protein</fullName>
    </submittedName>
</protein>
<accession>A0A4Y1WPC9</accession>
<evidence type="ECO:0000313" key="3">
    <source>
        <dbReference type="Proteomes" id="UP000318946"/>
    </source>
</evidence>
<feature type="region of interest" description="Disordered" evidence="1">
    <location>
        <begin position="62"/>
        <end position="81"/>
    </location>
</feature>
<keyword evidence="3" id="KW-1185">Reference proteome</keyword>
<dbReference type="KEGG" id="acou:A5CBH24_00950"/>
<evidence type="ECO:0000313" key="2">
    <source>
        <dbReference type="EMBL" id="BBL02782.1"/>
    </source>
</evidence>
<gene>
    <name evidence="2" type="ORF">A5CBH24_00950</name>
</gene>
<dbReference type="Proteomes" id="UP000318946">
    <property type="component" value="Chromosome"/>
</dbReference>
<reference evidence="3" key="1">
    <citation type="submission" date="2019-06" db="EMBL/GenBank/DDBJ databases">
        <title>Alistipes onderdonkii subsp. vulgaris subsp. nov., Alistipes dispar sp. nov. and Alistipes communis sp. nov., isolated from human faeces, and creation of Alistipes onderdonkii subsp. onderdonkii subsp. nov.</title>
        <authorList>
            <person name="Sakamoto M."/>
            <person name="Ikeyama N."/>
            <person name="Ogata Y."/>
            <person name="Suda W."/>
            <person name="Iino T."/>
            <person name="Hattori M."/>
            <person name="Ohkuma M."/>
        </authorList>
    </citation>
    <scope>NUCLEOTIDE SEQUENCE [LARGE SCALE GENOMIC DNA]</scope>
    <source>
        <strain evidence="3">5CBH24</strain>
    </source>
</reference>
<proteinExistence type="predicted"/>
<name>A0A4Y1WPC9_9BACT</name>
<dbReference type="AlphaFoldDB" id="A0A4Y1WPC9"/>
<evidence type="ECO:0000256" key="1">
    <source>
        <dbReference type="SAM" id="MobiDB-lite"/>
    </source>
</evidence>
<dbReference type="EMBL" id="AP019735">
    <property type="protein sequence ID" value="BBL02782.1"/>
    <property type="molecule type" value="Genomic_DNA"/>
</dbReference>